<dbReference type="AlphaFoldDB" id="A0A8R7JVC4"/>
<organism evidence="1 2">
    <name type="scientific">Triticum urartu</name>
    <name type="common">Red wild einkorn</name>
    <name type="synonym">Crithodium urartu</name>
    <dbReference type="NCBI Taxonomy" id="4572"/>
    <lineage>
        <taxon>Eukaryota</taxon>
        <taxon>Viridiplantae</taxon>
        <taxon>Streptophyta</taxon>
        <taxon>Embryophyta</taxon>
        <taxon>Tracheophyta</taxon>
        <taxon>Spermatophyta</taxon>
        <taxon>Magnoliopsida</taxon>
        <taxon>Liliopsida</taxon>
        <taxon>Poales</taxon>
        <taxon>Poaceae</taxon>
        <taxon>BOP clade</taxon>
        <taxon>Pooideae</taxon>
        <taxon>Triticodae</taxon>
        <taxon>Triticeae</taxon>
        <taxon>Triticinae</taxon>
        <taxon>Triticum</taxon>
    </lineage>
</organism>
<dbReference type="EnsemblPlants" id="TuG1812G0100000164.01.T03">
    <property type="protein sequence ID" value="TuG1812G0100000164.01.T03.cds377397"/>
    <property type="gene ID" value="TuG1812G0100000164.01"/>
</dbReference>
<name>A0A8R7JVC4_TRIUA</name>
<evidence type="ECO:0000313" key="1">
    <source>
        <dbReference type="EnsemblPlants" id="TuG1812G0100000164.01.T03.cds377397"/>
    </source>
</evidence>
<reference evidence="1" key="3">
    <citation type="submission" date="2022-06" db="UniProtKB">
        <authorList>
            <consortium name="EnsemblPlants"/>
        </authorList>
    </citation>
    <scope>IDENTIFICATION</scope>
</reference>
<evidence type="ECO:0000313" key="2">
    <source>
        <dbReference type="Proteomes" id="UP000015106"/>
    </source>
</evidence>
<accession>A0A8R7JVC4</accession>
<sequence>MSGTYCSFVLCVFYFPSEIHSIINLQVVRGQLMNILATLLLSGKSLIITCSFIVEVPTKGSYFILLTRAMNVFCH</sequence>
<dbReference type="Proteomes" id="UP000015106">
    <property type="component" value="Chromosome 1"/>
</dbReference>
<proteinExistence type="predicted"/>
<keyword evidence="2" id="KW-1185">Reference proteome</keyword>
<reference evidence="2" key="1">
    <citation type="journal article" date="2013" name="Nature">
        <title>Draft genome of the wheat A-genome progenitor Triticum urartu.</title>
        <authorList>
            <person name="Ling H.Q."/>
            <person name="Zhao S."/>
            <person name="Liu D."/>
            <person name="Wang J."/>
            <person name="Sun H."/>
            <person name="Zhang C."/>
            <person name="Fan H."/>
            <person name="Li D."/>
            <person name="Dong L."/>
            <person name="Tao Y."/>
            <person name="Gao C."/>
            <person name="Wu H."/>
            <person name="Li Y."/>
            <person name="Cui Y."/>
            <person name="Guo X."/>
            <person name="Zheng S."/>
            <person name="Wang B."/>
            <person name="Yu K."/>
            <person name="Liang Q."/>
            <person name="Yang W."/>
            <person name="Lou X."/>
            <person name="Chen J."/>
            <person name="Feng M."/>
            <person name="Jian J."/>
            <person name="Zhang X."/>
            <person name="Luo G."/>
            <person name="Jiang Y."/>
            <person name="Liu J."/>
            <person name="Wang Z."/>
            <person name="Sha Y."/>
            <person name="Zhang B."/>
            <person name="Wu H."/>
            <person name="Tang D."/>
            <person name="Shen Q."/>
            <person name="Xue P."/>
            <person name="Zou S."/>
            <person name="Wang X."/>
            <person name="Liu X."/>
            <person name="Wang F."/>
            <person name="Yang Y."/>
            <person name="An X."/>
            <person name="Dong Z."/>
            <person name="Zhang K."/>
            <person name="Zhang X."/>
            <person name="Luo M.C."/>
            <person name="Dvorak J."/>
            <person name="Tong Y."/>
            <person name="Wang J."/>
            <person name="Yang H."/>
            <person name="Li Z."/>
            <person name="Wang D."/>
            <person name="Zhang A."/>
            <person name="Wang J."/>
        </authorList>
    </citation>
    <scope>NUCLEOTIDE SEQUENCE</scope>
    <source>
        <strain evidence="2">cv. G1812</strain>
    </source>
</reference>
<protein>
    <submittedName>
        <fullName evidence="1">Uncharacterized protein</fullName>
    </submittedName>
</protein>
<reference evidence="1" key="2">
    <citation type="submission" date="2018-03" db="EMBL/GenBank/DDBJ databases">
        <title>The Triticum urartu genome reveals the dynamic nature of wheat genome evolution.</title>
        <authorList>
            <person name="Ling H."/>
            <person name="Ma B."/>
            <person name="Shi X."/>
            <person name="Liu H."/>
            <person name="Dong L."/>
            <person name="Sun H."/>
            <person name="Cao Y."/>
            <person name="Gao Q."/>
            <person name="Zheng S."/>
            <person name="Li Y."/>
            <person name="Yu Y."/>
            <person name="Du H."/>
            <person name="Qi M."/>
            <person name="Li Y."/>
            <person name="Yu H."/>
            <person name="Cui Y."/>
            <person name="Wang N."/>
            <person name="Chen C."/>
            <person name="Wu H."/>
            <person name="Zhao Y."/>
            <person name="Zhang J."/>
            <person name="Li Y."/>
            <person name="Zhou W."/>
            <person name="Zhang B."/>
            <person name="Hu W."/>
            <person name="Eijk M."/>
            <person name="Tang J."/>
            <person name="Witsenboer H."/>
            <person name="Zhao S."/>
            <person name="Li Z."/>
            <person name="Zhang A."/>
            <person name="Wang D."/>
            <person name="Liang C."/>
        </authorList>
    </citation>
    <scope>NUCLEOTIDE SEQUENCE [LARGE SCALE GENOMIC DNA]</scope>
    <source>
        <strain evidence="1">cv. G1812</strain>
    </source>
</reference>
<dbReference type="Gramene" id="TuG1812G0100000164.01.T03">
    <property type="protein sequence ID" value="TuG1812G0100000164.01.T03.cds377397"/>
    <property type="gene ID" value="TuG1812G0100000164.01"/>
</dbReference>